<keyword evidence="5" id="KW-1185">Reference proteome</keyword>
<dbReference type="eggNOG" id="ENOG502R5J2">
    <property type="taxonomic scope" value="Eukaryota"/>
</dbReference>
<dbReference type="GO" id="GO:0010970">
    <property type="term" value="P:transport along microtubule"/>
    <property type="evidence" value="ECO:0007669"/>
    <property type="project" value="TreeGrafter"/>
</dbReference>
<dbReference type="STRING" id="284590.Q6CKF4"/>
<dbReference type="FunCoup" id="Q6CKF4">
    <property type="interactions" value="86"/>
</dbReference>
<dbReference type="InterPro" id="IPR050687">
    <property type="entry name" value="Dynein_IC"/>
</dbReference>
<organism evidence="4 5">
    <name type="scientific">Kluyveromyces lactis (strain ATCC 8585 / CBS 2359 / DSM 70799 / NBRC 1267 / NRRL Y-1140 / WM37)</name>
    <name type="common">Yeast</name>
    <name type="synonym">Candida sphaerica</name>
    <dbReference type="NCBI Taxonomy" id="284590"/>
    <lineage>
        <taxon>Eukaryota</taxon>
        <taxon>Fungi</taxon>
        <taxon>Dikarya</taxon>
        <taxon>Ascomycota</taxon>
        <taxon>Saccharomycotina</taxon>
        <taxon>Saccharomycetes</taxon>
        <taxon>Saccharomycetales</taxon>
        <taxon>Saccharomycetaceae</taxon>
        <taxon>Kluyveromyces</taxon>
    </lineage>
</organism>
<dbReference type="GO" id="GO:0045504">
    <property type="term" value="F:dynein heavy chain binding"/>
    <property type="evidence" value="ECO:0007669"/>
    <property type="project" value="TreeGrafter"/>
</dbReference>
<gene>
    <name evidence="4" type="ORF">KLLA0_F11099g</name>
</gene>
<dbReference type="InterPro" id="IPR036322">
    <property type="entry name" value="WD40_repeat_dom_sf"/>
</dbReference>
<keyword evidence="2" id="KW-0853">WD repeat</keyword>
<dbReference type="EMBL" id="CR382126">
    <property type="protein sequence ID" value="CAG98293.1"/>
    <property type="molecule type" value="Genomic_DNA"/>
</dbReference>
<dbReference type="GO" id="GO:0045503">
    <property type="term" value="F:dynein light chain binding"/>
    <property type="evidence" value="ECO:0007669"/>
    <property type="project" value="TreeGrafter"/>
</dbReference>
<dbReference type="Proteomes" id="UP000000598">
    <property type="component" value="Chromosome F"/>
</dbReference>
<dbReference type="SUPFAM" id="SSF50978">
    <property type="entry name" value="WD40 repeat-like"/>
    <property type="match status" value="1"/>
</dbReference>
<dbReference type="PaxDb" id="284590-Q6CKF4"/>
<name>Q6CKF4_KLULA</name>
<dbReference type="PANTHER" id="PTHR12442:SF22">
    <property type="entry name" value="CYTOPLASMIC DYNEIN 1 INTERMEDIATE CHAIN-RELATED"/>
    <property type="match status" value="1"/>
</dbReference>
<evidence type="ECO:0000256" key="3">
    <source>
        <dbReference type="ARBA" id="ARBA00022737"/>
    </source>
</evidence>
<dbReference type="InterPro" id="IPR015943">
    <property type="entry name" value="WD40/YVTN_repeat-like_dom_sf"/>
</dbReference>
<evidence type="ECO:0000256" key="1">
    <source>
        <dbReference type="ARBA" id="ARBA00022490"/>
    </source>
</evidence>
<dbReference type="PANTHER" id="PTHR12442">
    <property type="entry name" value="DYNEIN INTERMEDIATE CHAIN"/>
    <property type="match status" value="1"/>
</dbReference>
<evidence type="ECO:0000313" key="5">
    <source>
        <dbReference type="Proteomes" id="UP000000598"/>
    </source>
</evidence>
<dbReference type="Gene3D" id="2.130.10.10">
    <property type="entry name" value="YVTN repeat-like/Quinoprotein amine dehydrogenase"/>
    <property type="match status" value="1"/>
</dbReference>
<dbReference type="KEGG" id="kla:KLLA0_F11099g"/>
<protein>
    <submittedName>
        <fullName evidence="4">KLLA0F11099p</fullName>
    </submittedName>
</protein>
<dbReference type="InParanoid" id="Q6CKF4"/>
<sequence length="575" mass="64378">MDKNERLQLMKQKIEALQLQRKKIDSKHEEIADCTLPFISHITNSINNNESEVKKEVKTVEISVQTDDVNEFELSAVKEAVITYDIGIQTDEYDGKHEIMEDGHLPSQDLIEQQASTSDITETKEDKEVVEKDVFDFGNVVSAEDYATLKKETFSLQETIEAAALKSSSHQIAGDGKISMYLSISPKVAIDSTSEARVISSDVLDNLLVTVIHLVTKYVKSSLVQITHVSSGEVLDTVLFQGQNVVRSKFIDNPNSKITSVVLSCYTGKLILYELRTVKINNSFQVERNIVSTNYHHYPVLSIIIPKFNDHSILAASTNGQLKLISTLDLSLKEDDDVKIIPIPRTDLSYSTEQTKKDNKYYQHLLIMSLYDELSIISMLLLPSDPSSIYLGCEDGFIYKVCQLPLKGDNKGCYKISEGNNGFIPNFTSNVDDASLFHEGPITGMVACAGIDDLFFSYSIDGDCIFWDAVSNSRVSVIECDDAIIKAQWINENGSFYVALLTSFTFQIKSLRFSRDTQNNWQLNEDETSKDIVILPSDTPLKEFSSFEVICNEDACILVLCGTASTIYCYVINNL</sequence>
<proteinExistence type="predicted"/>
<keyword evidence="3" id="KW-0677">Repeat</keyword>
<keyword evidence="1" id="KW-0963">Cytoplasm</keyword>
<accession>Q6CKF4</accession>
<dbReference type="GO" id="GO:0005868">
    <property type="term" value="C:cytoplasmic dynein complex"/>
    <property type="evidence" value="ECO:0007669"/>
    <property type="project" value="TreeGrafter"/>
</dbReference>
<reference evidence="4 5" key="1">
    <citation type="journal article" date="2004" name="Nature">
        <title>Genome evolution in yeasts.</title>
        <authorList>
            <consortium name="Genolevures"/>
            <person name="Dujon B."/>
            <person name="Sherman D."/>
            <person name="Fischer G."/>
            <person name="Durrens P."/>
            <person name="Casaregola S."/>
            <person name="Lafontaine I."/>
            <person name="de Montigny J."/>
            <person name="Marck C."/>
            <person name="Neuveglise C."/>
            <person name="Talla E."/>
            <person name="Goffard N."/>
            <person name="Frangeul L."/>
            <person name="Aigle M."/>
            <person name="Anthouard V."/>
            <person name="Babour A."/>
            <person name="Barbe V."/>
            <person name="Barnay S."/>
            <person name="Blanchin S."/>
            <person name="Beckerich J.M."/>
            <person name="Beyne E."/>
            <person name="Bleykasten C."/>
            <person name="Boisrame A."/>
            <person name="Boyer J."/>
            <person name="Cattolico L."/>
            <person name="Confanioleri F."/>
            <person name="de Daruvar A."/>
            <person name="Despons L."/>
            <person name="Fabre E."/>
            <person name="Fairhead C."/>
            <person name="Ferry-Dumazet H."/>
            <person name="Groppi A."/>
            <person name="Hantraye F."/>
            <person name="Hennequin C."/>
            <person name="Jauniaux N."/>
            <person name="Joyet P."/>
            <person name="Kachouri R."/>
            <person name="Kerrest A."/>
            <person name="Koszul R."/>
            <person name="Lemaire M."/>
            <person name="Lesur I."/>
            <person name="Ma L."/>
            <person name="Muller H."/>
            <person name="Nicaud J.M."/>
            <person name="Nikolski M."/>
            <person name="Oztas S."/>
            <person name="Ozier-Kalogeropoulos O."/>
            <person name="Pellenz S."/>
            <person name="Potier S."/>
            <person name="Richard G.F."/>
            <person name="Straub M.L."/>
            <person name="Suleau A."/>
            <person name="Swennene D."/>
            <person name="Tekaia F."/>
            <person name="Wesolowski-Louvel M."/>
            <person name="Westhof E."/>
            <person name="Wirth B."/>
            <person name="Zeniou-Meyer M."/>
            <person name="Zivanovic I."/>
            <person name="Bolotin-Fukuhara M."/>
            <person name="Thierry A."/>
            <person name="Bouchier C."/>
            <person name="Caudron B."/>
            <person name="Scarpelli C."/>
            <person name="Gaillardin C."/>
            <person name="Weissenbach J."/>
            <person name="Wincker P."/>
            <person name="Souciet J.L."/>
        </authorList>
    </citation>
    <scope>NUCLEOTIDE SEQUENCE [LARGE SCALE GENOMIC DNA]</scope>
    <source>
        <strain evidence="5">ATCC 8585 / CBS 2359 / DSM 70799 / NBRC 1267 / NRRL Y-1140 / WM37</strain>
    </source>
</reference>
<dbReference type="HOGENOM" id="CLU_020687_0_0_1"/>
<evidence type="ECO:0000256" key="2">
    <source>
        <dbReference type="ARBA" id="ARBA00022574"/>
    </source>
</evidence>
<evidence type="ECO:0000313" key="4">
    <source>
        <dbReference type="EMBL" id="CAG98293.1"/>
    </source>
</evidence>
<dbReference type="AlphaFoldDB" id="Q6CKF4"/>
<dbReference type="OMA" id="NIMELSC"/>